<evidence type="ECO:0000313" key="6">
    <source>
        <dbReference type="Proteomes" id="UP000023703"/>
    </source>
</evidence>
<dbReference type="OrthoDB" id="9778880at2"/>
<evidence type="ECO:0000256" key="1">
    <source>
        <dbReference type="ARBA" id="ARBA00023239"/>
    </source>
</evidence>
<dbReference type="InterPro" id="IPR002220">
    <property type="entry name" value="DapA-like"/>
</dbReference>
<dbReference type="PRINTS" id="PR00146">
    <property type="entry name" value="DHPICSNTHASE"/>
</dbReference>
<protein>
    <submittedName>
        <fullName evidence="5">Dihydrodipicolinate synthase</fullName>
        <ecNumber evidence="5">4.3.3.7</ecNumber>
    </submittedName>
</protein>
<dbReference type="GO" id="GO:0008840">
    <property type="term" value="F:4-hydroxy-tetrahydrodipicolinate synthase activity"/>
    <property type="evidence" value="ECO:0007669"/>
    <property type="project" value="UniProtKB-EC"/>
</dbReference>
<dbReference type="EC" id="4.3.3.7" evidence="5"/>
<keyword evidence="6" id="KW-1185">Reference proteome</keyword>
<dbReference type="EMBL" id="CP006842">
    <property type="protein sequence ID" value="AHW62956.1"/>
    <property type="molecule type" value="Genomic_DNA"/>
</dbReference>
<sequence>MTSTTATDLRGILTALATPFDADENIDTAVLKQLVDRSVDNGVDGVVVGGSTAEVAALSSDERLQLVENVIEYTAGRVPVVAQTGATSTAEAIRHSRAAQSAGADVLMLVTPYYEPLSLDETLNYIREVSSSVDLPVMLYNIPDATGVNLSADTAGSLAEEIDNIRYIKDSGADWEQALRLIHHHSDKLGTFIGWDPYLYSALAEGAAGAVAGAANVVPSELVSVSRLIAEDKLVEARTEWNRVYPAIDAMISENFIAAVKAGLRHNGISAGVPRRPVADVPADATGRITAALDALQR</sequence>
<feature type="active site" description="Schiff-base intermediate with substrate" evidence="3">
    <location>
        <position position="169"/>
    </location>
</feature>
<evidence type="ECO:0000313" key="5">
    <source>
        <dbReference type="EMBL" id="AHW62956.1"/>
    </source>
</evidence>
<evidence type="ECO:0000256" key="2">
    <source>
        <dbReference type="PIRNR" id="PIRNR001365"/>
    </source>
</evidence>
<dbReference type="HOGENOM" id="CLU_049343_5_0_11"/>
<dbReference type="CDD" id="cd00408">
    <property type="entry name" value="DHDPS-like"/>
    <property type="match status" value="1"/>
</dbReference>
<dbReference type="AlphaFoldDB" id="X5E8F7"/>
<dbReference type="GO" id="GO:0019262">
    <property type="term" value="P:N-acetylneuraminate catabolic process"/>
    <property type="evidence" value="ECO:0007669"/>
    <property type="project" value="TreeGrafter"/>
</dbReference>
<dbReference type="RefSeq" id="WP_038545904.1">
    <property type="nucleotide sequence ID" value="NZ_CP006842.1"/>
</dbReference>
<dbReference type="GO" id="GO:0008747">
    <property type="term" value="F:N-acetylneuraminate lyase activity"/>
    <property type="evidence" value="ECO:0007669"/>
    <property type="project" value="TreeGrafter"/>
</dbReference>
<dbReference type="SUPFAM" id="SSF51569">
    <property type="entry name" value="Aldolase"/>
    <property type="match status" value="1"/>
</dbReference>
<dbReference type="PANTHER" id="PTHR42849">
    <property type="entry name" value="N-ACETYLNEURAMINATE LYASE"/>
    <property type="match status" value="1"/>
</dbReference>
<reference evidence="5 6" key="1">
    <citation type="journal article" date="2015" name="Int. J. Syst. Evol. Microbiol.">
        <title>Revisiting Corynebacterium glyciniphilum (ex Kubota et al., 1972) sp. nov., nom. rev., isolated from putrefied banana.</title>
        <authorList>
            <person name="Al-Dilaimi A."/>
            <person name="Bednarz H."/>
            <person name="Lomker A."/>
            <person name="Niehaus K."/>
            <person name="Kalinowski J."/>
            <person name="Ruckert C."/>
        </authorList>
    </citation>
    <scope>NUCLEOTIDE SEQUENCE [LARGE SCALE GENOMIC DNA]</scope>
    <source>
        <strain evidence="5">AJ 3170</strain>
    </source>
</reference>
<dbReference type="eggNOG" id="COG0329">
    <property type="taxonomic scope" value="Bacteria"/>
</dbReference>
<dbReference type="Pfam" id="PF00701">
    <property type="entry name" value="DHDPS"/>
    <property type="match status" value="1"/>
</dbReference>
<gene>
    <name evidence="5" type="ORF">CGLY_02540</name>
</gene>
<feature type="active site" description="Proton donor/acceptor" evidence="3">
    <location>
        <position position="140"/>
    </location>
</feature>
<evidence type="ECO:0000256" key="3">
    <source>
        <dbReference type="PIRSR" id="PIRSR001365-1"/>
    </source>
</evidence>
<comment type="similarity">
    <text evidence="2">Belongs to the DapA family.</text>
</comment>
<dbReference type="SMART" id="SM01130">
    <property type="entry name" value="DHDPS"/>
    <property type="match status" value="1"/>
</dbReference>
<dbReference type="Proteomes" id="UP000023703">
    <property type="component" value="Chromosome"/>
</dbReference>
<proteinExistence type="inferred from homology"/>
<feature type="binding site" evidence="4">
    <location>
        <position position="52"/>
    </location>
    <ligand>
        <name>pyruvate</name>
        <dbReference type="ChEBI" id="CHEBI:15361"/>
    </ligand>
</feature>
<feature type="binding site" evidence="4">
    <location>
        <position position="211"/>
    </location>
    <ligand>
        <name>pyruvate</name>
        <dbReference type="ChEBI" id="CHEBI:15361"/>
    </ligand>
</feature>
<keyword evidence="1 2" id="KW-0456">Lyase</keyword>
<name>X5E8F7_9CORY</name>
<dbReference type="PANTHER" id="PTHR42849:SF1">
    <property type="entry name" value="N-ACETYLNEURAMINATE LYASE"/>
    <property type="match status" value="1"/>
</dbReference>
<organism evidence="5 6">
    <name type="scientific">Corynebacterium glyciniphilum AJ 3170</name>
    <dbReference type="NCBI Taxonomy" id="1404245"/>
    <lineage>
        <taxon>Bacteria</taxon>
        <taxon>Bacillati</taxon>
        <taxon>Actinomycetota</taxon>
        <taxon>Actinomycetes</taxon>
        <taxon>Mycobacteriales</taxon>
        <taxon>Corynebacteriaceae</taxon>
        <taxon>Corynebacterium</taxon>
    </lineage>
</organism>
<dbReference type="InterPro" id="IPR013785">
    <property type="entry name" value="Aldolase_TIM"/>
</dbReference>
<accession>X5E8F7</accession>
<dbReference type="PIRSF" id="PIRSF001365">
    <property type="entry name" value="DHDPS"/>
    <property type="match status" value="1"/>
</dbReference>
<evidence type="ECO:0000256" key="4">
    <source>
        <dbReference type="PIRSR" id="PIRSR001365-2"/>
    </source>
</evidence>
<dbReference type="STRING" id="1404245.CGLY_02540"/>
<dbReference type="GO" id="GO:0005829">
    <property type="term" value="C:cytosol"/>
    <property type="evidence" value="ECO:0007669"/>
    <property type="project" value="TreeGrafter"/>
</dbReference>
<dbReference type="KEGG" id="cgy:CGLY_02540"/>
<dbReference type="Gene3D" id="3.20.20.70">
    <property type="entry name" value="Aldolase class I"/>
    <property type="match status" value="1"/>
</dbReference>